<feature type="region of interest" description="Disordered" evidence="12">
    <location>
        <begin position="310"/>
        <end position="530"/>
    </location>
</feature>
<dbReference type="InterPro" id="IPR000719">
    <property type="entry name" value="Prot_kinase_dom"/>
</dbReference>
<name>A0A4P1RIF5_LUPAN</name>
<feature type="compositionally biased region" description="Polar residues" evidence="12">
    <location>
        <begin position="418"/>
        <end position="433"/>
    </location>
</feature>
<feature type="compositionally biased region" description="Basic and acidic residues" evidence="12">
    <location>
        <begin position="310"/>
        <end position="327"/>
    </location>
</feature>
<dbReference type="PROSITE" id="PS00107">
    <property type="entry name" value="PROTEIN_KINASE_ATP"/>
    <property type="match status" value="1"/>
</dbReference>
<feature type="compositionally biased region" description="Basic and acidic residues" evidence="12">
    <location>
        <begin position="348"/>
        <end position="357"/>
    </location>
</feature>
<evidence type="ECO:0000256" key="8">
    <source>
        <dbReference type="ARBA" id="ARBA00047899"/>
    </source>
</evidence>
<feature type="compositionally biased region" description="Low complexity" evidence="12">
    <location>
        <begin position="570"/>
        <end position="586"/>
    </location>
</feature>
<evidence type="ECO:0000256" key="12">
    <source>
        <dbReference type="SAM" id="MobiDB-lite"/>
    </source>
</evidence>
<feature type="region of interest" description="Disordered" evidence="12">
    <location>
        <begin position="1067"/>
        <end position="1095"/>
    </location>
</feature>
<feature type="compositionally biased region" description="Polar residues" evidence="12">
    <location>
        <begin position="505"/>
        <end position="515"/>
    </location>
</feature>
<feature type="compositionally biased region" description="Polar residues" evidence="12">
    <location>
        <begin position="378"/>
        <end position="388"/>
    </location>
</feature>
<evidence type="ECO:0000256" key="2">
    <source>
        <dbReference type="ARBA" id="ARBA00012513"/>
    </source>
</evidence>
<dbReference type="SUPFAM" id="SSF56112">
    <property type="entry name" value="Protein kinase-like (PK-like)"/>
    <property type="match status" value="1"/>
</dbReference>
<dbReference type="EC" id="2.7.11.1" evidence="2"/>
<feature type="compositionally biased region" description="Low complexity" evidence="12">
    <location>
        <begin position="963"/>
        <end position="979"/>
    </location>
</feature>
<dbReference type="PANTHER" id="PTHR48012">
    <property type="entry name" value="STERILE20-LIKE KINASE, ISOFORM B-RELATED"/>
    <property type="match status" value="1"/>
</dbReference>
<dbReference type="SMART" id="SM00220">
    <property type="entry name" value="S_TKc"/>
    <property type="match status" value="1"/>
</dbReference>
<evidence type="ECO:0000256" key="7">
    <source>
        <dbReference type="ARBA" id="ARBA00022840"/>
    </source>
</evidence>
<feature type="region of interest" description="Disordered" evidence="12">
    <location>
        <begin position="937"/>
        <end position="988"/>
    </location>
</feature>
<feature type="compositionally biased region" description="Polar residues" evidence="12">
    <location>
        <begin position="751"/>
        <end position="763"/>
    </location>
</feature>
<dbReference type="Gene3D" id="1.10.510.10">
    <property type="entry name" value="Transferase(Phosphotransferase) domain 1"/>
    <property type="match status" value="1"/>
</dbReference>
<accession>A0A4P1RIF5</accession>
<dbReference type="CDD" id="cd06609">
    <property type="entry name" value="STKc_MST3_like"/>
    <property type="match status" value="1"/>
</dbReference>
<feature type="compositionally biased region" description="Basic and acidic residues" evidence="12">
    <location>
        <begin position="828"/>
        <end position="843"/>
    </location>
</feature>
<protein>
    <recommendedName>
        <fullName evidence="2">non-specific serine/threonine protein kinase</fullName>
        <ecNumber evidence="2">2.7.11.1</ecNumber>
    </recommendedName>
</protein>
<feature type="compositionally biased region" description="Polar residues" evidence="12">
    <location>
        <begin position="358"/>
        <end position="370"/>
    </location>
</feature>
<feature type="compositionally biased region" description="Polar residues" evidence="12">
    <location>
        <begin position="771"/>
        <end position="781"/>
    </location>
</feature>
<dbReference type="GO" id="GO:0005524">
    <property type="term" value="F:ATP binding"/>
    <property type="evidence" value="ECO:0007669"/>
    <property type="project" value="UniProtKB-UniRule"/>
</dbReference>
<dbReference type="EMBL" id="CM007365">
    <property type="protein sequence ID" value="OIW11550.1"/>
    <property type="molecule type" value="Genomic_DNA"/>
</dbReference>
<keyword evidence="3" id="KW-0723">Serine/threonine-protein kinase</keyword>
<dbReference type="PANTHER" id="PTHR48012:SF10">
    <property type="entry name" value="FI20177P1"/>
    <property type="match status" value="1"/>
</dbReference>
<keyword evidence="5 10" id="KW-0547">Nucleotide-binding</keyword>
<feature type="region of interest" description="Disordered" evidence="12">
    <location>
        <begin position="677"/>
        <end position="923"/>
    </location>
</feature>
<dbReference type="Proteomes" id="UP000188354">
    <property type="component" value="Chromosome LG05"/>
</dbReference>
<feature type="coiled-coil region" evidence="11">
    <location>
        <begin position="74"/>
        <end position="101"/>
    </location>
</feature>
<dbReference type="PROSITE" id="PS50011">
    <property type="entry name" value="PROTEIN_KINASE_DOM"/>
    <property type="match status" value="1"/>
</dbReference>
<evidence type="ECO:0000256" key="9">
    <source>
        <dbReference type="ARBA" id="ARBA00048679"/>
    </source>
</evidence>
<comment type="catalytic activity">
    <reaction evidence="9">
        <text>L-seryl-[protein] + ATP = O-phospho-L-seryl-[protein] + ADP + H(+)</text>
        <dbReference type="Rhea" id="RHEA:17989"/>
        <dbReference type="Rhea" id="RHEA-COMP:9863"/>
        <dbReference type="Rhea" id="RHEA-COMP:11604"/>
        <dbReference type="ChEBI" id="CHEBI:15378"/>
        <dbReference type="ChEBI" id="CHEBI:29999"/>
        <dbReference type="ChEBI" id="CHEBI:30616"/>
        <dbReference type="ChEBI" id="CHEBI:83421"/>
        <dbReference type="ChEBI" id="CHEBI:456216"/>
        <dbReference type="EC" id="2.7.11.1"/>
    </reaction>
</comment>
<feature type="compositionally biased region" description="Low complexity" evidence="12">
    <location>
        <begin position="473"/>
        <end position="487"/>
    </location>
</feature>
<feature type="compositionally biased region" description="Basic and acidic residues" evidence="12">
    <location>
        <begin position="1071"/>
        <end position="1089"/>
    </location>
</feature>
<dbReference type="Gramene" id="OIW11550">
    <property type="protein sequence ID" value="OIW11550"/>
    <property type="gene ID" value="TanjilG_26916"/>
</dbReference>
<feature type="compositionally biased region" description="Basic and acidic residues" evidence="12">
    <location>
        <begin position="709"/>
        <end position="720"/>
    </location>
</feature>
<feature type="compositionally biased region" description="Polar residues" evidence="12">
    <location>
        <begin position="898"/>
        <end position="908"/>
    </location>
</feature>
<proteinExistence type="inferred from homology"/>
<feature type="compositionally biased region" description="Basic and acidic residues" evidence="12">
    <location>
        <begin position="741"/>
        <end position="750"/>
    </location>
</feature>
<dbReference type="InterPro" id="IPR050629">
    <property type="entry name" value="STE20/SPS1-PAK"/>
</dbReference>
<evidence type="ECO:0000259" key="13">
    <source>
        <dbReference type="PROSITE" id="PS50011"/>
    </source>
</evidence>
<comment type="catalytic activity">
    <reaction evidence="8">
        <text>L-threonyl-[protein] + ATP = O-phospho-L-threonyl-[protein] + ADP + H(+)</text>
        <dbReference type="Rhea" id="RHEA:46608"/>
        <dbReference type="Rhea" id="RHEA-COMP:11060"/>
        <dbReference type="Rhea" id="RHEA-COMP:11605"/>
        <dbReference type="ChEBI" id="CHEBI:15378"/>
        <dbReference type="ChEBI" id="CHEBI:30013"/>
        <dbReference type="ChEBI" id="CHEBI:30616"/>
        <dbReference type="ChEBI" id="CHEBI:61977"/>
        <dbReference type="ChEBI" id="CHEBI:456216"/>
        <dbReference type="EC" id="2.7.11.1"/>
    </reaction>
</comment>
<dbReference type="InterPro" id="IPR011009">
    <property type="entry name" value="Kinase-like_dom_sf"/>
</dbReference>
<keyword evidence="11" id="KW-0175">Coiled coil</keyword>
<evidence type="ECO:0000256" key="4">
    <source>
        <dbReference type="ARBA" id="ARBA00022679"/>
    </source>
</evidence>
<dbReference type="Pfam" id="PF00069">
    <property type="entry name" value="Pkinase"/>
    <property type="match status" value="1"/>
</dbReference>
<dbReference type="STRING" id="3871.A0A4P1RIF5"/>
<dbReference type="GO" id="GO:0005737">
    <property type="term" value="C:cytoplasm"/>
    <property type="evidence" value="ECO:0007669"/>
    <property type="project" value="TreeGrafter"/>
</dbReference>
<feature type="compositionally biased region" description="Basic and acidic residues" evidence="12">
    <location>
        <begin position="678"/>
        <end position="696"/>
    </location>
</feature>
<keyword evidence="4" id="KW-0808">Transferase</keyword>
<reference evidence="14 15" key="1">
    <citation type="journal article" date="2017" name="Plant Biotechnol. J.">
        <title>A comprehensive draft genome sequence for lupin (Lupinus angustifolius), an emerging health food: insights into plant-microbe interactions and legume evolution.</title>
        <authorList>
            <person name="Hane J.K."/>
            <person name="Ming Y."/>
            <person name="Kamphuis L.G."/>
            <person name="Nelson M.N."/>
            <person name="Garg G."/>
            <person name="Atkins C.A."/>
            <person name="Bayer P.E."/>
            <person name="Bravo A."/>
            <person name="Bringans S."/>
            <person name="Cannon S."/>
            <person name="Edwards D."/>
            <person name="Foley R."/>
            <person name="Gao L.L."/>
            <person name="Harrison M.J."/>
            <person name="Huang W."/>
            <person name="Hurgobin B."/>
            <person name="Li S."/>
            <person name="Liu C.W."/>
            <person name="McGrath A."/>
            <person name="Morahan G."/>
            <person name="Murray J."/>
            <person name="Weller J."/>
            <person name="Jian J."/>
            <person name="Singh K.B."/>
        </authorList>
    </citation>
    <scope>NUCLEOTIDE SEQUENCE [LARGE SCALE GENOMIC DNA]</scope>
    <source>
        <strain evidence="15">cv. Tanjil</strain>
        <tissue evidence="14">Whole plant</tissue>
    </source>
</reference>
<evidence type="ECO:0000256" key="10">
    <source>
        <dbReference type="PROSITE-ProRule" id="PRU10141"/>
    </source>
</evidence>
<feature type="binding site" evidence="10">
    <location>
        <position position="44"/>
    </location>
    <ligand>
        <name>ATP</name>
        <dbReference type="ChEBI" id="CHEBI:30616"/>
    </ligand>
</feature>
<sequence>MADLAGLVEATGSRFSSLELIGQGSFGDVYKGFDKELNREVAIKVIDLEESEDEIDDIQKVYCDRFDKELNREVAIKVIDLEESEDEIDDIQKEISVLSQCRSQYITEYYGSYLNQTKLWIIMEYMAGGSVADLLQSGPPLDEMSIACILRDLLHAIDYLHAEGKIHRDIKAANILLTENGDVKVADFGVSAQLTRTISRRKTFVGTPFWMAPEVIQNSDGYNEKADIWSLGITVIEMAKGEPPLADLHPMRVLFIIPRENPPQLDEHFSRPLKEFVSLCLKKVPAEASVYRPSAKELLKHRFIRNARESPKLSERIRERPKYQIREEDQETPKNGQRGMGEASDTMKVARDSKGEQTNRPSDQGKTMRNSGWDFSIGASQGTGTFRSVSRPPQFRDKKPEVSHNQLIQRKAPESGYQEGSANRSALNESLESSFGKDPRVSYHDEHLANLEDDELSGSGTVVIRSPKGSRPSGSLDHSSQSSSSHASFEDTSTSGTVVLRNQRDYSGSSETSSRLGLHERNSNSSWEDSAANLAEAKAAIQGGLRKGNARERLAMGKINNQQESKREMTSSSGSSRSSQKGMSRSHYSSGDEESAKIMSSSVPLSALLIPSLKEAIADDPEGSIVQAVINSLINMENTKPRSSDVLVRKLLQQLASSKEDSLKDLQEFAGQLFNKTKSADTDSGSRKKQQNKDLHPNSNLSPLARFLLSRERPKYQIREEDQETPKNGQRGMGEASDTMKVARDSKGEQTNRPSDQGKTMRNSGWDFSIGASQGTGTFRSVSRPPQFRDKKPEVSHNQLIQRKAPESGYQEGSANRSALNESLESSFGKDPRVSYHDEHLANLEDDELSGSGTVVIRSPKGSRPSGSLDHSSQSSSSHASFEDTSTSGTVVLRNQRDYSGSSETSSRLGLHERNSNSSWEDSAANLAEAKAAIQGGLRKGNARERLAMGKINNQQESKREMTSSSGSSRSSQKGMSRSHYSSGDEESAKIMSSSVPLSALLIPSLKEAIADDPEGSIVQAVINSLINMENTKPRSSDVLVRKLLQQLASSKEDSLKDLQEFAGQLFNKTKSADTDSGSRKKQQNKDLHPNSNLSPLARFLLSRWQGQTSRDLNPS</sequence>
<evidence type="ECO:0000256" key="11">
    <source>
        <dbReference type="SAM" id="Coils"/>
    </source>
</evidence>
<feature type="domain" description="Protein kinase" evidence="13">
    <location>
        <begin position="15"/>
        <end position="304"/>
    </location>
</feature>
<organism evidence="14 15">
    <name type="scientific">Lupinus angustifolius</name>
    <name type="common">Narrow-leaved blue lupine</name>
    <dbReference type="NCBI Taxonomy" id="3871"/>
    <lineage>
        <taxon>Eukaryota</taxon>
        <taxon>Viridiplantae</taxon>
        <taxon>Streptophyta</taxon>
        <taxon>Embryophyta</taxon>
        <taxon>Tracheophyta</taxon>
        <taxon>Spermatophyta</taxon>
        <taxon>Magnoliopsida</taxon>
        <taxon>eudicotyledons</taxon>
        <taxon>Gunneridae</taxon>
        <taxon>Pentapetalae</taxon>
        <taxon>rosids</taxon>
        <taxon>fabids</taxon>
        <taxon>Fabales</taxon>
        <taxon>Fabaceae</taxon>
        <taxon>Papilionoideae</taxon>
        <taxon>50 kb inversion clade</taxon>
        <taxon>genistoids sensu lato</taxon>
        <taxon>core genistoids</taxon>
        <taxon>Genisteae</taxon>
        <taxon>Lupinus</taxon>
    </lineage>
</organism>
<evidence type="ECO:0000256" key="6">
    <source>
        <dbReference type="ARBA" id="ARBA00022777"/>
    </source>
</evidence>
<dbReference type="GO" id="GO:0004674">
    <property type="term" value="F:protein serine/threonine kinase activity"/>
    <property type="evidence" value="ECO:0007669"/>
    <property type="project" value="UniProtKB-KW"/>
</dbReference>
<evidence type="ECO:0000313" key="15">
    <source>
        <dbReference type="Proteomes" id="UP000188354"/>
    </source>
</evidence>
<feature type="compositionally biased region" description="Low complexity" evidence="12">
    <location>
        <begin position="866"/>
        <end position="880"/>
    </location>
</feature>
<evidence type="ECO:0000256" key="1">
    <source>
        <dbReference type="ARBA" id="ARBA00008874"/>
    </source>
</evidence>
<evidence type="ECO:0000256" key="3">
    <source>
        <dbReference type="ARBA" id="ARBA00022527"/>
    </source>
</evidence>
<dbReference type="AlphaFoldDB" id="A0A4P1RIF5"/>
<keyword evidence="6" id="KW-0418">Kinase</keyword>
<keyword evidence="15" id="KW-1185">Reference proteome</keyword>
<feature type="compositionally biased region" description="Basic and acidic residues" evidence="12">
    <location>
        <begin position="435"/>
        <end position="450"/>
    </location>
</feature>
<dbReference type="InterPro" id="IPR017441">
    <property type="entry name" value="Protein_kinase_ATP_BS"/>
</dbReference>
<comment type="similarity">
    <text evidence="1">Belongs to the protein kinase superfamily. STE Ser/Thr protein kinase family. STE20 subfamily.</text>
</comment>
<dbReference type="Gene3D" id="3.30.200.20">
    <property type="entry name" value="Phosphorylase Kinase, domain 1"/>
    <property type="match status" value="1"/>
</dbReference>
<feature type="compositionally biased region" description="Polar residues" evidence="12">
    <location>
        <begin position="811"/>
        <end position="826"/>
    </location>
</feature>
<feature type="region of interest" description="Disordered" evidence="12">
    <location>
        <begin position="544"/>
        <end position="595"/>
    </location>
</feature>
<keyword evidence="7 10" id="KW-0067">ATP-binding</keyword>
<evidence type="ECO:0000256" key="5">
    <source>
        <dbReference type="ARBA" id="ARBA00022741"/>
    </source>
</evidence>
<gene>
    <name evidence="14" type="ORF">TanjilG_26916</name>
</gene>
<dbReference type="FunFam" id="1.10.510.10:FF:000207">
    <property type="entry name" value="serine/threonine-protein kinase dst1 isoform X1"/>
    <property type="match status" value="1"/>
</dbReference>
<evidence type="ECO:0000313" key="14">
    <source>
        <dbReference type="EMBL" id="OIW11550.1"/>
    </source>
</evidence>